<reference evidence="2" key="1">
    <citation type="submission" date="2017-01" db="EMBL/GenBank/DDBJ databases">
        <authorList>
            <person name="Assis F.L."/>
            <person name="Abrahao J.S."/>
            <person name="Silva L."/>
            <person name="Khalil J.B."/>
            <person name="Rodrigues R."/>
            <person name="Silva L.S."/>
            <person name="Arantes T."/>
            <person name="Boratto P."/>
            <person name="Andrade M."/>
            <person name="Kroon E.G."/>
            <person name="Ribeiro B."/>
            <person name="Bergier I."/>
            <person name="Seligmann H."/>
            <person name="Ghigo E."/>
            <person name="Colson P."/>
            <person name="Levasseur A."/>
            <person name="Raoult D."/>
            <person name="Scola B.L."/>
        </authorList>
    </citation>
    <scope>NUCLEOTIDE SEQUENCE</scope>
    <source>
        <strain evidence="2">Soda lake</strain>
    </source>
</reference>
<dbReference type="EMBL" id="KY523104">
    <property type="protein sequence ID" value="QKU35326.1"/>
    <property type="molecule type" value="Genomic_DNA"/>
</dbReference>
<reference evidence="2" key="2">
    <citation type="journal article" date="2018" name="Nat. Commun.">
        <title>Tailed giant Tupanvirus possesses the most complete translational apparatus of the known virosphere.</title>
        <authorList>
            <person name="Abrahao J."/>
            <person name="Silva L."/>
            <person name="Silva L.S."/>
            <person name="Khalil J.Y.B."/>
            <person name="Rodrigues R."/>
            <person name="Arantes T."/>
            <person name="Assis F."/>
            <person name="Boratto P."/>
            <person name="Andrade M."/>
            <person name="Kroon E.G."/>
            <person name="Ribeiro B."/>
            <person name="Bergier I."/>
            <person name="Seligmann H."/>
            <person name="Ghigo E."/>
            <person name="Colson P."/>
            <person name="Levasseur A."/>
            <person name="Kroemer G."/>
            <person name="Raoult D."/>
            <person name="La Scola B."/>
        </authorList>
    </citation>
    <scope>NUCLEOTIDE SEQUENCE [LARGE SCALE GENOMIC DNA]</scope>
    <source>
        <strain evidence="2">Soda lake</strain>
    </source>
</reference>
<protein>
    <submittedName>
        <fullName evidence="2">Glyoxalase</fullName>
    </submittedName>
</protein>
<dbReference type="CDD" id="cd07246">
    <property type="entry name" value="VOC_like"/>
    <property type="match status" value="1"/>
</dbReference>
<dbReference type="SUPFAM" id="SSF54593">
    <property type="entry name" value="Glyoxalase/Bleomycin resistance protein/Dihydroxybiphenyl dioxygenase"/>
    <property type="match status" value="1"/>
</dbReference>
<name>A0A6N1NV09_9VIRU</name>
<dbReference type="Gene3D" id="3.30.720.120">
    <property type="match status" value="1"/>
</dbReference>
<dbReference type="InterPro" id="IPR004360">
    <property type="entry name" value="Glyas_Fos-R_dOase_dom"/>
</dbReference>
<accession>A0A6N1NV09</accession>
<dbReference type="Pfam" id="PF00903">
    <property type="entry name" value="Glyoxalase"/>
    <property type="match status" value="1"/>
</dbReference>
<proteinExistence type="predicted"/>
<dbReference type="PROSITE" id="PS51819">
    <property type="entry name" value="VOC"/>
    <property type="match status" value="1"/>
</dbReference>
<dbReference type="GeneID" id="80518750"/>
<dbReference type="Gene3D" id="3.30.720.110">
    <property type="match status" value="1"/>
</dbReference>
<dbReference type="PANTHER" id="PTHR34109">
    <property type="entry name" value="BNAUNNG04460D PROTEIN-RELATED"/>
    <property type="match status" value="1"/>
</dbReference>
<dbReference type="KEGG" id="vg:80518750"/>
<dbReference type="PANTHER" id="PTHR34109:SF1">
    <property type="entry name" value="VOC DOMAIN-CONTAINING PROTEIN"/>
    <property type="match status" value="1"/>
</dbReference>
<evidence type="ECO:0000259" key="1">
    <source>
        <dbReference type="PROSITE" id="PS51819"/>
    </source>
</evidence>
<feature type="domain" description="VOC" evidence="1">
    <location>
        <begin position="13"/>
        <end position="137"/>
    </location>
</feature>
<sequence>MESMKENQVEQYLRNHITPYLIVKNATNAINFYRDLFGAQVLFKLEHNGKIHHAELQIKNSVIMLADENLEWGMRASDNPLQNSVSLGLYVDDVDKTVEQAQKLGAKIETPPKTEYYGLRMASIIDPYGIRWGISKRVKNVSNDETKRIHKEMMDQMEQQQKGGDSYYQKYLKYKTKYLELKDQNNRY</sequence>
<organism evidence="2">
    <name type="scientific">Tupanvirus soda lake</name>
    <dbReference type="NCBI Taxonomy" id="2126985"/>
    <lineage>
        <taxon>Viruses</taxon>
        <taxon>Varidnaviria</taxon>
        <taxon>Bamfordvirae</taxon>
        <taxon>Nucleocytoviricota</taxon>
        <taxon>Megaviricetes</taxon>
        <taxon>Imitervirales</taxon>
        <taxon>Mimiviridae</taxon>
        <taxon>Megamimivirinae</taxon>
        <taxon>Tupanvirus</taxon>
        <taxon>Tupanvirus salinum</taxon>
    </lineage>
</organism>
<dbReference type="InterPro" id="IPR037523">
    <property type="entry name" value="VOC_core"/>
</dbReference>
<dbReference type="InterPro" id="IPR029068">
    <property type="entry name" value="Glyas_Bleomycin-R_OHBP_Dase"/>
</dbReference>
<evidence type="ECO:0000313" key="2">
    <source>
        <dbReference type="EMBL" id="QKU35326.1"/>
    </source>
</evidence>
<dbReference type="RefSeq" id="YP_010781986.1">
    <property type="nucleotide sequence ID" value="NC_075039.1"/>
</dbReference>